<dbReference type="Pfam" id="PF13409">
    <property type="entry name" value="GST_N_2"/>
    <property type="match status" value="1"/>
</dbReference>
<gene>
    <name evidence="2" type="ORF">SAMN04515678_10556</name>
</gene>
<dbReference type="EMBL" id="FOMS01000005">
    <property type="protein sequence ID" value="SFD97652.1"/>
    <property type="molecule type" value="Genomic_DNA"/>
</dbReference>
<dbReference type="SUPFAM" id="SSF47616">
    <property type="entry name" value="GST C-terminal domain-like"/>
    <property type="match status" value="1"/>
</dbReference>
<reference evidence="2 3" key="1">
    <citation type="submission" date="2016-10" db="EMBL/GenBank/DDBJ databases">
        <authorList>
            <person name="Varghese N."/>
            <person name="Submissions S."/>
        </authorList>
    </citation>
    <scope>NUCLEOTIDE SEQUENCE [LARGE SCALE GENOMIC DNA]</scope>
    <source>
        <strain evidence="3">YIM D21,KCTC 23444,ACCC 10710</strain>
    </source>
</reference>
<dbReference type="SUPFAM" id="SSF52833">
    <property type="entry name" value="Thioredoxin-like"/>
    <property type="match status" value="1"/>
</dbReference>
<dbReference type="Gene3D" id="1.20.1050.10">
    <property type="match status" value="1"/>
</dbReference>
<dbReference type="Proteomes" id="UP000325289">
    <property type="component" value="Unassembled WGS sequence"/>
</dbReference>
<dbReference type="AlphaFoldDB" id="A0A1I1WRH7"/>
<keyword evidence="2" id="KW-0808">Transferase</keyword>
<sequence>MTLTLYWGSASPFVRKVMAVVHELGAEADIEFRDSAAHPVERDARIKAFNPLAKVPAAETDDGTPLYDSRVICEYLDATHGGGLFPAPGPVRWTALRRQALADGCLDAALLIRYETLIRPEAHQWPLWVEKQREKVFDAVDAMAADVPGPDCHDIGAISMACALGWLEFRFPDLDWKTDRPALADWQAVFDTRPAMAATRPYA</sequence>
<evidence type="ECO:0000313" key="2">
    <source>
        <dbReference type="EMBL" id="SFD97652.1"/>
    </source>
</evidence>
<dbReference type="CDD" id="cd03205">
    <property type="entry name" value="GST_C_6"/>
    <property type="match status" value="1"/>
</dbReference>
<feature type="domain" description="GST N-terminal" evidence="1">
    <location>
        <begin position="1"/>
        <end position="84"/>
    </location>
</feature>
<protein>
    <submittedName>
        <fullName evidence="2">Glutathione S-transferase</fullName>
    </submittedName>
</protein>
<keyword evidence="3" id="KW-1185">Reference proteome</keyword>
<organism evidence="2 3">
    <name type="scientific">Roseivivax sediminis</name>
    <dbReference type="NCBI Taxonomy" id="936889"/>
    <lineage>
        <taxon>Bacteria</taxon>
        <taxon>Pseudomonadati</taxon>
        <taxon>Pseudomonadota</taxon>
        <taxon>Alphaproteobacteria</taxon>
        <taxon>Rhodobacterales</taxon>
        <taxon>Roseobacteraceae</taxon>
        <taxon>Roseivivax</taxon>
    </lineage>
</organism>
<accession>A0A1I1WRH7</accession>
<dbReference type="GO" id="GO:0016034">
    <property type="term" value="F:maleylacetoacetate isomerase activity"/>
    <property type="evidence" value="ECO:0007669"/>
    <property type="project" value="TreeGrafter"/>
</dbReference>
<dbReference type="OrthoDB" id="9795329at2"/>
<evidence type="ECO:0000259" key="1">
    <source>
        <dbReference type="PROSITE" id="PS50404"/>
    </source>
</evidence>
<dbReference type="Pfam" id="PF13410">
    <property type="entry name" value="GST_C_2"/>
    <property type="match status" value="1"/>
</dbReference>
<dbReference type="InterPro" id="IPR036249">
    <property type="entry name" value="Thioredoxin-like_sf"/>
</dbReference>
<name>A0A1I1WRH7_9RHOB</name>
<dbReference type="Gene3D" id="3.40.30.10">
    <property type="entry name" value="Glutaredoxin"/>
    <property type="match status" value="1"/>
</dbReference>
<dbReference type="InterPro" id="IPR036282">
    <property type="entry name" value="Glutathione-S-Trfase_C_sf"/>
</dbReference>
<dbReference type="PROSITE" id="PS50404">
    <property type="entry name" value="GST_NTER"/>
    <property type="match status" value="1"/>
</dbReference>
<dbReference type="GO" id="GO:0006749">
    <property type="term" value="P:glutathione metabolic process"/>
    <property type="evidence" value="ECO:0007669"/>
    <property type="project" value="TreeGrafter"/>
</dbReference>
<dbReference type="InterPro" id="IPR004045">
    <property type="entry name" value="Glutathione_S-Trfase_N"/>
</dbReference>
<dbReference type="RefSeq" id="WP_149755602.1">
    <property type="nucleotide sequence ID" value="NZ_FOMS01000005.1"/>
</dbReference>
<dbReference type="GO" id="GO:0004364">
    <property type="term" value="F:glutathione transferase activity"/>
    <property type="evidence" value="ECO:0007669"/>
    <property type="project" value="TreeGrafter"/>
</dbReference>
<proteinExistence type="predicted"/>
<dbReference type="PANTHER" id="PTHR42673:SF4">
    <property type="entry name" value="MALEYLACETOACETATE ISOMERASE"/>
    <property type="match status" value="1"/>
</dbReference>
<dbReference type="GO" id="GO:0006559">
    <property type="term" value="P:L-phenylalanine catabolic process"/>
    <property type="evidence" value="ECO:0007669"/>
    <property type="project" value="TreeGrafter"/>
</dbReference>
<evidence type="ECO:0000313" key="3">
    <source>
        <dbReference type="Proteomes" id="UP000325289"/>
    </source>
</evidence>
<dbReference type="PANTHER" id="PTHR42673">
    <property type="entry name" value="MALEYLACETOACETATE ISOMERASE"/>
    <property type="match status" value="1"/>
</dbReference>